<feature type="transmembrane region" description="Helical" evidence="8">
    <location>
        <begin position="160"/>
        <end position="181"/>
    </location>
</feature>
<evidence type="ECO:0000256" key="7">
    <source>
        <dbReference type="SAM" id="MobiDB-lite"/>
    </source>
</evidence>
<gene>
    <name evidence="9" type="ORF">PPROV_000839800</name>
</gene>
<proteinExistence type="inferred from homology"/>
<evidence type="ECO:0000313" key="9">
    <source>
        <dbReference type="EMBL" id="GHP09663.1"/>
    </source>
</evidence>
<sequence>MASKAEKTAAGGSSKAESAEGDAAGASTSTSSREFATFVWLSGQVVFFHAVSAACTERVFTDKAFHSPIFFQLVESTFNFVVQLATRFVRFTAAARALRLSATAGKRNNDEIDDADVEGDAMSALGHANNGARARKTSVASAKFSGRRMADEHLKPVRGFWASIVAGFTWGHFFVGLGTVVSHGLSYIGYHELNYTTATLLKSGKVVSVMLLGFMVNGRKFSWRAVSLATILCVGLGIFGLADKASEVPRFSVKGLVACLLSLVGSAVCANLQDMLLKRDRMAAASHPAPIAPPSSVTASVPPVASSPPISSVKEDLMLYQNFVATALAILYCAITGDLAKGTQFLMYGPRRAVLATFGSVSFVYVGMFPLLQIVQQFDATQAQVVTSLRKAVTFVASFVIYPKPFTGMHMTGLLFSLAGAYLLEKELMRGKHKPPPPTSSSSSSSSVASAKDVLPTTKA</sequence>
<evidence type="ECO:0000256" key="6">
    <source>
        <dbReference type="ARBA" id="ARBA00023136"/>
    </source>
</evidence>
<name>A0A830HSL1_9CHLO</name>
<feature type="transmembrane region" description="Helical" evidence="8">
    <location>
        <begin position="352"/>
        <end position="372"/>
    </location>
</feature>
<feature type="transmembrane region" description="Helical" evidence="8">
    <location>
        <begin position="319"/>
        <end position="340"/>
    </location>
</feature>
<dbReference type="AlphaFoldDB" id="A0A830HSL1"/>
<dbReference type="SUPFAM" id="SSF103481">
    <property type="entry name" value="Multidrug resistance efflux transporter EmrE"/>
    <property type="match status" value="1"/>
</dbReference>
<evidence type="ECO:0000256" key="1">
    <source>
        <dbReference type="ARBA" id="ARBA00004141"/>
    </source>
</evidence>
<dbReference type="InterPro" id="IPR037185">
    <property type="entry name" value="EmrE-like"/>
</dbReference>
<feature type="region of interest" description="Disordered" evidence="7">
    <location>
        <begin position="430"/>
        <end position="460"/>
    </location>
</feature>
<dbReference type="GO" id="GO:0000139">
    <property type="term" value="C:Golgi membrane"/>
    <property type="evidence" value="ECO:0007669"/>
    <property type="project" value="TreeGrafter"/>
</dbReference>
<dbReference type="OrthoDB" id="1601at2759"/>
<keyword evidence="4 8" id="KW-0812">Transmembrane</keyword>
<evidence type="ECO:0000256" key="2">
    <source>
        <dbReference type="ARBA" id="ARBA00008349"/>
    </source>
</evidence>
<dbReference type="GO" id="GO:0046964">
    <property type="term" value="F:3'-phosphoadenosine 5'-phosphosulfate transmembrane transporter activity"/>
    <property type="evidence" value="ECO:0007669"/>
    <property type="project" value="TreeGrafter"/>
</dbReference>
<protein>
    <recommendedName>
        <fullName evidence="11">Sugar phosphate transporter domain-containing protein</fullName>
    </recommendedName>
</protein>
<evidence type="ECO:0000256" key="8">
    <source>
        <dbReference type="SAM" id="Phobius"/>
    </source>
</evidence>
<dbReference type="GO" id="GO:0005789">
    <property type="term" value="C:endoplasmic reticulum membrane"/>
    <property type="evidence" value="ECO:0007669"/>
    <property type="project" value="TreeGrafter"/>
</dbReference>
<dbReference type="Pfam" id="PF08449">
    <property type="entry name" value="UAA"/>
    <property type="match status" value="2"/>
</dbReference>
<feature type="transmembrane region" description="Helical" evidence="8">
    <location>
        <begin position="406"/>
        <end position="424"/>
    </location>
</feature>
<organism evidence="9 10">
    <name type="scientific">Pycnococcus provasolii</name>
    <dbReference type="NCBI Taxonomy" id="41880"/>
    <lineage>
        <taxon>Eukaryota</taxon>
        <taxon>Viridiplantae</taxon>
        <taxon>Chlorophyta</taxon>
        <taxon>Pseudoscourfieldiophyceae</taxon>
        <taxon>Pseudoscourfieldiales</taxon>
        <taxon>Pycnococcaceae</taxon>
        <taxon>Pycnococcus</taxon>
    </lineage>
</organism>
<dbReference type="PANTHER" id="PTHR10778:SF8">
    <property type="entry name" value="ADENOSINE 3'-PHOSPHO 5'-PHOSPHOSULFATE TRANSPORTER 2"/>
    <property type="match status" value="1"/>
</dbReference>
<keyword evidence="6 8" id="KW-0472">Membrane</keyword>
<reference evidence="9" key="1">
    <citation type="submission" date="2020-10" db="EMBL/GenBank/DDBJ databases">
        <title>Unveiling of a novel bifunctional photoreceptor, Dualchrome1, isolated from a cosmopolitan green alga.</title>
        <authorList>
            <person name="Suzuki S."/>
            <person name="Kawachi M."/>
        </authorList>
    </citation>
    <scope>NUCLEOTIDE SEQUENCE</scope>
    <source>
        <strain evidence="9">NIES 2893</strain>
    </source>
</reference>
<comment type="subcellular location">
    <subcellularLocation>
        <location evidence="1">Membrane</location>
        <topology evidence="1">Multi-pass membrane protein</topology>
    </subcellularLocation>
</comment>
<feature type="compositionally biased region" description="Low complexity" evidence="7">
    <location>
        <begin position="8"/>
        <end position="27"/>
    </location>
</feature>
<dbReference type="Proteomes" id="UP000660262">
    <property type="component" value="Unassembled WGS sequence"/>
</dbReference>
<accession>A0A830HSL1</accession>
<feature type="transmembrane region" description="Helical" evidence="8">
    <location>
        <begin position="253"/>
        <end position="273"/>
    </location>
</feature>
<dbReference type="EMBL" id="BNJQ01000026">
    <property type="protein sequence ID" value="GHP09663.1"/>
    <property type="molecule type" value="Genomic_DNA"/>
</dbReference>
<evidence type="ECO:0000256" key="4">
    <source>
        <dbReference type="ARBA" id="ARBA00022692"/>
    </source>
</evidence>
<keyword evidence="5 8" id="KW-1133">Transmembrane helix</keyword>
<evidence type="ECO:0000256" key="5">
    <source>
        <dbReference type="ARBA" id="ARBA00022989"/>
    </source>
</evidence>
<keyword evidence="3" id="KW-0813">Transport</keyword>
<evidence type="ECO:0008006" key="11">
    <source>
        <dbReference type="Google" id="ProtNLM"/>
    </source>
</evidence>
<feature type="region of interest" description="Disordered" evidence="7">
    <location>
        <begin position="1"/>
        <end position="27"/>
    </location>
</feature>
<feature type="transmembrane region" description="Helical" evidence="8">
    <location>
        <begin position="221"/>
        <end position="241"/>
    </location>
</feature>
<evidence type="ECO:0000256" key="3">
    <source>
        <dbReference type="ARBA" id="ARBA00022448"/>
    </source>
</evidence>
<comment type="similarity">
    <text evidence="2">Belongs to the nucleotide-sugar transporter family. UDP-galactose:UMP antiporter (TC 2.A.7.11) subfamily.</text>
</comment>
<comment type="caution">
    <text evidence="9">The sequence shown here is derived from an EMBL/GenBank/DDBJ whole genome shotgun (WGS) entry which is preliminary data.</text>
</comment>
<keyword evidence="10" id="KW-1185">Reference proteome</keyword>
<dbReference type="PANTHER" id="PTHR10778">
    <property type="entry name" value="SOLUTE CARRIER FAMILY 35 MEMBER B"/>
    <property type="match status" value="1"/>
</dbReference>
<evidence type="ECO:0000313" key="10">
    <source>
        <dbReference type="Proteomes" id="UP000660262"/>
    </source>
</evidence>
<dbReference type="InterPro" id="IPR013657">
    <property type="entry name" value="SCL35B1-4/HUT1"/>
</dbReference>